<protein>
    <submittedName>
        <fullName evidence="5">Phosphoglycerate mutase family</fullName>
    </submittedName>
</protein>
<feature type="binding site" evidence="4">
    <location>
        <position position="61"/>
    </location>
    <ligand>
        <name>substrate</name>
    </ligand>
</feature>
<dbReference type="InterPro" id="IPR050275">
    <property type="entry name" value="PGM_Phosphatase"/>
</dbReference>
<organism evidence="5 8">
    <name type="scientific">Lactiplantibacillus plantarum</name>
    <name type="common">Lactobacillus plantarum</name>
    <dbReference type="NCBI Taxonomy" id="1590"/>
    <lineage>
        <taxon>Bacteria</taxon>
        <taxon>Bacillati</taxon>
        <taxon>Bacillota</taxon>
        <taxon>Bacilli</taxon>
        <taxon>Lactobacillales</taxon>
        <taxon>Lactobacillaceae</taxon>
        <taxon>Lactiplantibacillus</taxon>
    </lineage>
</organism>
<dbReference type="InterPro" id="IPR013078">
    <property type="entry name" value="His_Pase_superF_clade-1"/>
</dbReference>
<dbReference type="RefSeq" id="WP_003641797.1">
    <property type="nucleotide sequence ID" value="NZ_AP028153.1"/>
</dbReference>
<accession>A0A0G9FF23</accession>
<evidence type="ECO:0000256" key="1">
    <source>
        <dbReference type="ARBA" id="ARBA00023152"/>
    </source>
</evidence>
<dbReference type="Proteomes" id="UP000076872">
    <property type="component" value="Unassembled WGS sequence"/>
</dbReference>
<evidence type="ECO:0000313" key="5">
    <source>
        <dbReference type="EMBL" id="KZU08631.1"/>
    </source>
</evidence>
<evidence type="ECO:0000313" key="8">
    <source>
        <dbReference type="Proteomes" id="UP000076989"/>
    </source>
</evidence>
<feature type="binding site" evidence="4">
    <location>
        <begin position="8"/>
        <end position="15"/>
    </location>
    <ligand>
        <name>substrate</name>
    </ligand>
</feature>
<dbReference type="Pfam" id="PF00300">
    <property type="entry name" value="His_Phos_1"/>
    <property type="match status" value="1"/>
</dbReference>
<keyword evidence="1" id="KW-0324">Glycolysis</keyword>
<evidence type="ECO:0000256" key="3">
    <source>
        <dbReference type="PIRSR" id="PIRSR613078-1"/>
    </source>
</evidence>
<evidence type="ECO:0000313" key="7">
    <source>
        <dbReference type="Proteomes" id="UP000076872"/>
    </source>
</evidence>
<dbReference type="SMART" id="SM00855">
    <property type="entry name" value="PGAM"/>
    <property type="match status" value="1"/>
</dbReference>
<dbReference type="PANTHER" id="PTHR48100">
    <property type="entry name" value="BROAD-SPECIFICITY PHOSPHATASE YOR283W-RELATED"/>
    <property type="match status" value="1"/>
</dbReference>
<dbReference type="Gene3D" id="3.40.50.1240">
    <property type="entry name" value="Phosphoglycerate mutase-like"/>
    <property type="match status" value="1"/>
</dbReference>
<reference evidence="7 8" key="1">
    <citation type="submission" date="2016-03" db="EMBL/GenBank/DDBJ databases">
        <title>Comparative genomics of 54 Lactobacillus plantarum strains reveals genomic uncoupling from niche constraints.</title>
        <authorList>
            <person name="Martino M.E."/>
        </authorList>
    </citation>
    <scope>NUCLEOTIDE SEQUENCE [LARGE SCALE GENOMIC DNA]</scope>
    <source>
        <strain evidence="6 7">NAB2</strain>
        <strain evidence="5 8">Nizo2260</strain>
    </source>
</reference>
<dbReference type="Proteomes" id="UP000076989">
    <property type="component" value="Unassembled WGS sequence"/>
</dbReference>
<dbReference type="CDD" id="cd07067">
    <property type="entry name" value="HP_PGM_like"/>
    <property type="match status" value="1"/>
</dbReference>
<dbReference type="GO" id="GO:0005737">
    <property type="term" value="C:cytoplasm"/>
    <property type="evidence" value="ECO:0007669"/>
    <property type="project" value="TreeGrafter"/>
</dbReference>
<dbReference type="AlphaFoldDB" id="A0A0G9FF23"/>
<dbReference type="PROSITE" id="PS00175">
    <property type="entry name" value="PG_MUTASE"/>
    <property type="match status" value="1"/>
</dbReference>
<evidence type="ECO:0000256" key="2">
    <source>
        <dbReference type="ARBA" id="ARBA00023235"/>
    </source>
</evidence>
<feature type="active site" description="Proton donor/acceptor" evidence="3">
    <location>
        <position position="85"/>
    </location>
</feature>
<comment type="caution">
    <text evidence="5">The sequence shown here is derived from an EMBL/GenBank/DDBJ whole genome shotgun (WGS) entry which is preliminary data.</text>
</comment>
<dbReference type="EMBL" id="LUXO01000032">
    <property type="protein sequence ID" value="KZV02543.1"/>
    <property type="molecule type" value="Genomic_DNA"/>
</dbReference>
<name>A0A0G9FF23_LACPN</name>
<dbReference type="GeneID" id="77216858"/>
<gene>
    <name evidence="6" type="ORF">NAB2_1959</name>
    <name evidence="5" type="ORF">Nizo2260_0284</name>
</gene>
<feature type="active site" description="Tele-phosphohistidine intermediate" evidence="3">
    <location>
        <position position="9"/>
    </location>
</feature>
<feature type="binding site" evidence="4">
    <location>
        <begin position="85"/>
        <end position="88"/>
    </location>
    <ligand>
        <name>substrate</name>
    </ligand>
</feature>
<sequence length="207" mass="23029">MTTFYVVRHGQTAANAQNLKQGTINTAVTHLNSVGKQQAQTLHDTFDISFADRLICSPLDRTQATAAILNQGRQLPVSQDERLLEISYGQWDGQDNDQLLAAYPQYFDPLLQDVLPSYVEVATDGETFEHVQQRVAAFLKTTAQAHPDEQIIVVTHGFTVKAMALAILKPTDPMSLPEPANTSVTKVMVDAVHGRQYLAYYNRLPQF</sequence>
<dbReference type="PANTHER" id="PTHR48100:SF1">
    <property type="entry name" value="HISTIDINE PHOSPHATASE FAMILY PROTEIN-RELATED"/>
    <property type="match status" value="1"/>
</dbReference>
<dbReference type="InterPro" id="IPR029033">
    <property type="entry name" value="His_PPase_superfam"/>
</dbReference>
<proteinExistence type="predicted"/>
<keyword evidence="2" id="KW-0413">Isomerase</keyword>
<dbReference type="SUPFAM" id="SSF53254">
    <property type="entry name" value="Phosphoglycerate mutase-like"/>
    <property type="match status" value="1"/>
</dbReference>
<dbReference type="GO" id="GO:0016791">
    <property type="term" value="F:phosphatase activity"/>
    <property type="evidence" value="ECO:0007669"/>
    <property type="project" value="TreeGrafter"/>
</dbReference>
<dbReference type="InterPro" id="IPR001345">
    <property type="entry name" value="PG/BPGM_mutase_AS"/>
</dbReference>
<evidence type="ECO:0000256" key="4">
    <source>
        <dbReference type="PIRSR" id="PIRSR613078-2"/>
    </source>
</evidence>
<dbReference type="EMBL" id="LUWI01000005">
    <property type="protein sequence ID" value="KZU08631.1"/>
    <property type="molecule type" value="Genomic_DNA"/>
</dbReference>
<evidence type="ECO:0000313" key="6">
    <source>
        <dbReference type="EMBL" id="KZV02543.1"/>
    </source>
</evidence>